<evidence type="ECO:0000313" key="1">
    <source>
        <dbReference type="EMBL" id="KAJ9103232.1"/>
    </source>
</evidence>
<protein>
    <submittedName>
        <fullName evidence="1">Uncharacterized protein</fullName>
    </submittedName>
</protein>
<organism evidence="1 2">
    <name type="scientific">Naganishia friedmannii</name>
    <dbReference type="NCBI Taxonomy" id="89922"/>
    <lineage>
        <taxon>Eukaryota</taxon>
        <taxon>Fungi</taxon>
        <taxon>Dikarya</taxon>
        <taxon>Basidiomycota</taxon>
        <taxon>Agaricomycotina</taxon>
        <taxon>Tremellomycetes</taxon>
        <taxon>Filobasidiales</taxon>
        <taxon>Filobasidiaceae</taxon>
        <taxon>Naganishia</taxon>
    </lineage>
</organism>
<keyword evidence="2" id="KW-1185">Reference proteome</keyword>
<sequence>MATAMPSKATPLPITQIAILMAVRLAEPIQYTVIFPFINEMVEELHVTPYADRIGCLSGALNGNVAVSSCLIYRIDPELKLSRACWCAAQVVRASLGDITDDTNSTEAFAMYGLVWTVGSIVGNTIGGFFSHPVERIPWLFKPGGLLEKFPFLLPCLITTGFTGAGLSFAWFFLNESNRAVLYARSRSSISRPSTAAYASVSNSQDLEDEDKNDDYDDDENDDARTLIGSPQSLKDPSDVAVDDGKLPSFGRHSRNSSTAKQNVKSSLESVEDEEFLNVKEWGIREVCAVKAVRRMLASLFLLSFIGGAWAAVSLLFFYTPTSSGGLGLTPGIIGTALAIQGLWSIVCQLAFLNRIRMRYGIAKAYKLLNTGYILVFLTLPLLRTVVLLTEGEHAGEGDEPRGWCTWISLMLWLALSTYVGMANSLSMVIVNMCVPDRNSLGAINGISTAAGCLARVLGPSVMSAAFALSIDQKVLGGHLWWIFATGICVLNAIVGLLVTEKSPAVETMSMQELAATESCLLGEDPGHPLNMPGFPPKQKVEDNPDFEAASFDAGRIHGSS</sequence>
<name>A0ACC2VXT7_9TREE</name>
<proteinExistence type="predicted"/>
<accession>A0ACC2VXT7</accession>
<dbReference type="EMBL" id="JASBWT010000007">
    <property type="protein sequence ID" value="KAJ9103232.1"/>
    <property type="molecule type" value="Genomic_DNA"/>
</dbReference>
<comment type="caution">
    <text evidence="1">The sequence shown here is derived from an EMBL/GenBank/DDBJ whole genome shotgun (WGS) entry which is preliminary data.</text>
</comment>
<evidence type="ECO:0000313" key="2">
    <source>
        <dbReference type="Proteomes" id="UP001227268"/>
    </source>
</evidence>
<reference evidence="1" key="1">
    <citation type="submission" date="2023-04" db="EMBL/GenBank/DDBJ databases">
        <title>Draft Genome sequencing of Naganishia species isolated from polar environments using Oxford Nanopore Technology.</title>
        <authorList>
            <person name="Leo P."/>
            <person name="Venkateswaran K."/>
        </authorList>
    </citation>
    <scope>NUCLEOTIDE SEQUENCE</scope>
    <source>
        <strain evidence="1">MNA-CCFEE 5423</strain>
    </source>
</reference>
<dbReference type="Proteomes" id="UP001227268">
    <property type="component" value="Unassembled WGS sequence"/>
</dbReference>
<gene>
    <name evidence="1" type="ORF">QFC21_002655</name>
</gene>